<dbReference type="Proteomes" id="UP000017746">
    <property type="component" value="Chromosome"/>
</dbReference>
<sequence length="140" mass="15132">MAGFIVLEDGRSYAASGRATDAVIRAIAAELADPVFAEWLTGCQAQFLGSGMGGVDVRQIAPQHRGPFYEAARAAFGRARDNGFEHMEPGSDELATWLSNFGDLIEMVDRWRAGEAPELFNPHVAGLEPPTDRREGPGWG</sequence>
<evidence type="ECO:0000313" key="2">
    <source>
        <dbReference type="Proteomes" id="UP000017746"/>
    </source>
</evidence>
<dbReference type="HOGENOM" id="CLU_1830814_0_0_11"/>
<reference evidence="1 2" key="1">
    <citation type="journal article" date="2014" name="J. Biotechnol.">
        <title>Complete genome sequence of the actinobacterium Actinoplanes friuliensis HAG 010964, producer of the lipopeptide antibiotic friulimycin.</title>
        <authorList>
            <person name="Ruckert C."/>
            <person name="Szczepanowski R."/>
            <person name="Albersmeier A."/>
            <person name="Goesmann A."/>
            <person name="Fischer N."/>
            <person name="Steinkamper A."/>
            <person name="Puhler A."/>
            <person name="Biener R."/>
            <person name="Schwartz D."/>
            <person name="Kalinowski J."/>
        </authorList>
    </citation>
    <scope>NUCLEOTIDE SEQUENCE [LARGE SCALE GENOMIC DNA]</scope>
    <source>
        <strain evidence="1 2">DSM 7358</strain>
    </source>
</reference>
<protein>
    <submittedName>
        <fullName evidence="1">Uncharacterized protein</fullName>
    </submittedName>
</protein>
<dbReference type="STRING" id="1246995.AFR_17695"/>
<proteinExistence type="predicted"/>
<accession>U5VYG0</accession>
<gene>
    <name evidence="1" type="ORF">AFR_17695</name>
</gene>
<dbReference type="RefSeq" id="WP_023362107.1">
    <property type="nucleotide sequence ID" value="NC_022657.1"/>
</dbReference>
<dbReference type="KEGG" id="afs:AFR_17695"/>
<name>U5VYG0_9ACTN</name>
<evidence type="ECO:0000313" key="1">
    <source>
        <dbReference type="EMBL" id="AGZ41817.1"/>
    </source>
</evidence>
<dbReference type="PATRIC" id="fig|1246995.3.peg.3587"/>
<dbReference type="AlphaFoldDB" id="U5VYG0"/>
<dbReference type="OrthoDB" id="9769590at2"/>
<dbReference type="EMBL" id="CP006272">
    <property type="protein sequence ID" value="AGZ41817.1"/>
    <property type="molecule type" value="Genomic_DNA"/>
</dbReference>
<keyword evidence="2" id="KW-1185">Reference proteome</keyword>
<organism evidence="1 2">
    <name type="scientific">Actinoplanes friuliensis DSM 7358</name>
    <dbReference type="NCBI Taxonomy" id="1246995"/>
    <lineage>
        <taxon>Bacteria</taxon>
        <taxon>Bacillati</taxon>
        <taxon>Actinomycetota</taxon>
        <taxon>Actinomycetes</taxon>
        <taxon>Micromonosporales</taxon>
        <taxon>Micromonosporaceae</taxon>
        <taxon>Actinoplanes</taxon>
    </lineage>
</organism>